<evidence type="ECO:0000256" key="4">
    <source>
        <dbReference type="ARBA" id="ARBA00011738"/>
    </source>
</evidence>
<dbReference type="EC" id="4.1.1.37" evidence="5 14"/>
<accession>A0AAU9K350</accession>
<feature type="domain" description="Uroporphyrinogen decarboxylase (URO-D)" evidence="17">
    <location>
        <begin position="167"/>
        <end position="183"/>
    </location>
</feature>
<evidence type="ECO:0000256" key="6">
    <source>
        <dbReference type="ARBA" id="ARBA00014308"/>
    </source>
</evidence>
<evidence type="ECO:0000256" key="11">
    <source>
        <dbReference type="ARBA" id="ARBA00045708"/>
    </source>
</evidence>
<evidence type="ECO:0000259" key="16">
    <source>
        <dbReference type="PROSITE" id="PS00906"/>
    </source>
</evidence>
<evidence type="ECO:0000256" key="8">
    <source>
        <dbReference type="ARBA" id="ARBA00022793"/>
    </source>
</evidence>
<dbReference type="CDD" id="cd00717">
    <property type="entry name" value="URO-D"/>
    <property type="match status" value="1"/>
</dbReference>
<dbReference type="Gene3D" id="3.20.20.210">
    <property type="match status" value="1"/>
</dbReference>
<evidence type="ECO:0000256" key="14">
    <source>
        <dbReference type="RuleBase" id="RU000554"/>
    </source>
</evidence>
<dbReference type="PROSITE" id="PS00907">
    <property type="entry name" value="UROD_2"/>
    <property type="match status" value="1"/>
</dbReference>
<evidence type="ECO:0000256" key="3">
    <source>
        <dbReference type="ARBA" id="ARBA00009935"/>
    </source>
</evidence>
<gene>
    <name evidence="18" type="ORF">BSTOLATCC_MIC57779</name>
</gene>
<sequence>MELQPLDSIPQRISSSEYKSLHTNTGFPAILNDRILKAAHGEEVDKIPIWIMRQAGRYLEEFRNLRVENEFFRICTTPRLACEVTLLPINLLPLDAAIIFSDILVIPQTMGMEVIMEKGKGPVFTHPLQTPEDINLLKIPDISTDYEPYLDAIFLTRHSLLGKVPLIGFCGGPFTLFTYMIEGQGSTVFTKSRRWIYQYPQETHRLLDMLTNILCDFLLAQICSGAQMLQIFESHAGILGPDEFEEFLLSYNRKIASFLKEKAKINPGLEAPLIIFCKDAGYALESICQTEFDIIQIDWTVPIPRARELANRYGKVLQGNLDPAALYASGDFIRQKATKMVETFGKEKYICNLGHGIYPDTDPEKLRVYLETVHSL</sequence>
<evidence type="ECO:0000256" key="5">
    <source>
        <dbReference type="ARBA" id="ARBA00012288"/>
    </source>
</evidence>
<dbReference type="EMBL" id="CAJZBQ010000056">
    <property type="protein sequence ID" value="CAG9332958.1"/>
    <property type="molecule type" value="Genomic_DNA"/>
</dbReference>
<dbReference type="InterPro" id="IPR038071">
    <property type="entry name" value="UROD/MetE-like_sf"/>
</dbReference>
<proteinExistence type="inferred from homology"/>
<evidence type="ECO:0000256" key="13">
    <source>
        <dbReference type="ARBA" id="ARBA00048411"/>
    </source>
</evidence>
<keyword evidence="7" id="KW-0963">Cytoplasm</keyword>
<comment type="similarity">
    <text evidence="3 15">Belongs to the uroporphyrinogen decarboxylase family.</text>
</comment>
<dbReference type="GO" id="GO:0006783">
    <property type="term" value="P:heme biosynthetic process"/>
    <property type="evidence" value="ECO:0007669"/>
    <property type="project" value="TreeGrafter"/>
</dbReference>
<dbReference type="FunFam" id="3.20.20.210:FF:000008">
    <property type="entry name" value="Uroporphyrinogen decarboxylase"/>
    <property type="match status" value="1"/>
</dbReference>
<dbReference type="HAMAP" id="MF_00218">
    <property type="entry name" value="URO_D"/>
    <property type="match status" value="1"/>
</dbReference>
<evidence type="ECO:0000313" key="18">
    <source>
        <dbReference type="EMBL" id="CAG9332958.1"/>
    </source>
</evidence>
<keyword evidence="10 14" id="KW-0627">Porphyrin biosynthesis</keyword>
<dbReference type="PANTHER" id="PTHR21091:SF169">
    <property type="entry name" value="UROPORPHYRINOGEN DECARBOXYLASE"/>
    <property type="match status" value="1"/>
</dbReference>
<dbReference type="NCBIfam" id="TIGR01464">
    <property type="entry name" value="hemE"/>
    <property type="match status" value="1"/>
</dbReference>
<dbReference type="GO" id="GO:0004853">
    <property type="term" value="F:uroporphyrinogen decarboxylase activity"/>
    <property type="evidence" value="ECO:0007669"/>
    <property type="project" value="UniProtKB-EC"/>
</dbReference>
<evidence type="ECO:0000313" key="19">
    <source>
        <dbReference type="Proteomes" id="UP001162131"/>
    </source>
</evidence>
<comment type="function">
    <text evidence="11">Catalyzes the sequential decarboxylation of the four acetate side chains of uroporphyrinogen to form coproporphyrinogen and participates in the fifth step in the heme biosynthetic pathway. Isomer I or isomer III of uroporphyrinogen may serve as substrate, but only coproporphyrinogen III can ultimately be converted to heme. In vitro also decarboxylates pentacarboxylate porphyrinogen I.</text>
</comment>
<comment type="catalytic activity">
    <reaction evidence="12">
        <text>uroporphyrinogen I + 4 H(+) = coproporphyrinogen I + 4 CO2</text>
        <dbReference type="Rhea" id="RHEA:31239"/>
        <dbReference type="ChEBI" id="CHEBI:15378"/>
        <dbReference type="ChEBI" id="CHEBI:16526"/>
        <dbReference type="ChEBI" id="CHEBI:62626"/>
        <dbReference type="ChEBI" id="CHEBI:62631"/>
    </reaction>
    <physiologicalReaction direction="left-to-right" evidence="12">
        <dbReference type="Rhea" id="RHEA:31240"/>
    </physiologicalReaction>
</comment>
<feature type="domain" description="Uroporphyrinogen decarboxylase (URO-D)" evidence="16">
    <location>
        <begin position="48"/>
        <end position="57"/>
    </location>
</feature>
<dbReference type="Proteomes" id="UP001162131">
    <property type="component" value="Unassembled WGS sequence"/>
</dbReference>
<dbReference type="PROSITE" id="PS00906">
    <property type="entry name" value="UROD_1"/>
    <property type="match status" value="1"/>
</dbReference>
<evidence type="ECO:0000256" key="1">
    <source>
        <dbReference type="ARBA" id="ARBA00004514"/>
    </source>
</evidence>
<keyword evidence="8 14" id="KW-0210">Decarboxylase</keyword>
<name>A0AAU9K350_9CILI</name>
<dbReference type="PANTHER" id="PTHR21091">
    <property type="entry name" value="METHYLTETRAHYDROFOLATE:HOMOCYSTEINE METHYLTRANSFERASE RELATED"/>
    <property type="match status" value="1"/>
</dbReference>
<protein>
    <recommendedName>
        <fullName evidence="6 14">Uroporphyrinogen decarboxylase</fullName>
        <ecNumber evidence="5 14">4.1.1.37</ecNumber>
    </recommendedName>
</protein>
<keyword evidence="9 14" id="KW-0456">Lyase</keyword>
<comment type="subunit">
    <text evidence="4">Homodimer.</text>
</comment>
<comment type="caution">
    <text evidence="18">The sequence shown here is derived from an EMBL/GenBank/DDBJ whole genome shotgun (WGS) entry which is preliminary data.</text>
</comment>
<evidence type="ECO:0000256" key="2">
    <source>
        <dbReference type="ARBA" id="ARBA00004804"/>
    </source>
</evidence>
<dbReference type="InterPro" id="IPR000257">
    <property type="entry name" value="Uroporphyrinogen_deCOase"/>
</dbReference>
<evidence type="ECO:0000256" key="7">
    <source>
        <dbReference type="ARBA" id="ARBA00022490"/>
    </source>
</evidence>
<dbReference type="InterPro" id="IPR006361">
    <property type="entry name" value="Uroporphyrinogen_deCO2ase_HemE"/>
</dbReference>
<evidence type="ECO:0000256" key="9">
    <source>
        <dbReference type="ARBA" id="ARBA00023239"/>
    </source>
</evidence>
<dbReference type="GO" id="GO:0005829">
    <property type="term" value="C:cytosol"/>
    <property type="evidence" value="ECO:0007669"/>
    <property type="project" value="UniProtKB-SubCell"/>
</dbReference>
<comment type="catalytic activity">
    <reaction evidence="13">
        <text>uroporphyrinogen III + 4 H(+) = coproporphyrinogen III + 4 CO2</text>
        <dbReference type="Rhea" id="RHEA:19865"/>
        <dbReference type="ChEBI" id="CHEBI:15378"/>
        <dbReference type="ChEBI" id="CHEBI:16526"/>
        <dbReference type="ChEBI" id="CHEBI:57308"/>
        <dbReference type="ChEBI" id="CHEBI:57309"/>
        <dbReference type="EC" id="4.1.1.37"/>
    </reaction>
    <physiologicalReaction direction="left-to-right" evidence="13">
        <dbReference type="Rhea" id="RHEA:19866"/>
    </physiologicalReaction>
</comment>
<evidence type="ECO:0000256" key="10">
    <source>
        <dbReference type="ARBA" id="ARBA00023244"/>
    </source>
</evidence>
<comment type="subcellular location">
    <subcellularLocation>
        <location evidence="1">Cytoplasm</location>
        <location evidence="1">Cytosol</location>
    </subcellularLocation>
</comment>
<dbReference type="Pfam" id="PF01208">
    <property type="entry name" value="URO-D"/>
    <property type="match status" value="1"/>
</dbReference>
<organism evidence="18 19">
    <name type="scientific">Blepharisma stoltei</name>
    <dbReference type="NCBI Taxonomy" id="1481888"/>
    <lineage>
        <taxon>Eukaryota</taxon>
        <taxon>Sar</taxon>
        <taxon>Alveolata</taxon>
        <taxon>Ciliophora</taxon>
        <taxon>Postciliodesmatophora</taxon>
        <taxon>Heterotrichea</taxon>
        <taxon>Heterotrichida</taxon>
        <taxon>Blepharismidae</taxon>
        <taxon>Blepharisma</taxon>
    </lineage>
</organism>
<dbReference type="AlphaFoldDB" id="A0AAU9K350"/>
<comment type="pathway">
    <text evidence="2 14">Porphyrin-containing compound metabolism; protoporphyrin-IX biosynthesis; coproporphyrinogen-III from 5-aminolevulinate: step 4/4.</text>
</comment>
<evidence type="ECO:0000256" key="15">
    <source>
        <dbReference type="RuleBase" id="RU004169"/>
    </source>
</evidence>
<reference evidence="18" key="1">
    <citation type="submission" date="2021-09" db="EMBL/GenBank/DDBJ databases">
        <authorList>
            <consortium name="AG Swart"/>
            <person name="Singh M."/>
            <person name="Singh A."/>
            <person name="Seah K."/>
            <person name="Emmerich C."/>
        </authorList>
    </citation>
    <scope>NUCLEOTIDE SEQUENCE</scope>
    <source>
        <strain evidence="18">ATCC30299</strain>
    </source>
</reference>
<dbReference type="SUPFAM" id="SSF51726">
    <property type="entry name" value="UROD/MetE-like"/>
    <property type="match status" value="1"/>
</dbReference>
<evidence type="ECO:0000259" key="17">
    <source>
        <dbReference type="PROSITE" id="PS00907"/>
    </source>
</evidence>
<keyword evidence="19" id="KW-1185">Reference proteome</keyword>
<evidence type="ECO:0000256" key="12">
    <source>
        <dbReference type="ARBA" id="ARBA00047341"/>
    </source>
</evidence>